<evidence type="ECO:0000256" key="2">
    <source>
        <dbReference type="ARBA" id="ARBA00022759"/>
    </source>
</evidence>
<dbReference type="GO" id="GO:0003676">
    <property type="term" value="F:nucleic acid binding"/>
    <property type="evidence" value="ECO:0007669"/>
    <property type="project" value="InterPro"/>
</dbReference>
<name>A0AAW8B1F1_9GAMM</name>
<organism evidence="6 7">
    <name type="scientific">Porticoccus litoralis</name>
    <dbReference type="NCBI Taxonomy" id="434086"/>
    <lineage>
        <taxon>Bacteria</taxon>
        <taxon>Pseudomonadati</taxon>
        <taxon>Pseudomonadota</taxon>
        <taxon>Gammaproteobacteria</taxon>
        <taxon>Cellvibrionales</taxon>
        <taxon>Porticoccaceae</taxon>
        <taxon>Porticoccus</taxon>
    </lineage>
</organism>
<evidence type="ECO:0000256" key="4">
    <source>
        <dbReference type="SAM" id="Phobius"/>
    </source>
</evidence>
<gene>
    <name evidence="6" type="ORF">Q8A57_01330</name>
</gene>
<dbReference type="Gene3D" id="2.40.50.90">
    <property type="match status" value="1"/>
</dbReference>
<feature type="domain" description="TNase-like" evidence="5">
    <location>
        <begin position="48"/>
        <end position="178"/>
    </location>
</feature>
<evidence type="ECO:0000259" key="5">
    <source>
        <dbReference type="PROSITE" id="PS50830"/>
    </source>
</evidence>
<dbReference type="PANTHER" id="PTHR12302:SF3">
    <property type="entry name" value="SERINE_THREONINE-PROTEIN KINASE 31"/>
    <property type="match status" value="1"/>
</dbReference>
<accession>A0AAW8B1F1</accession>
<dbReference type="RefSeq" id="WP_305169121.1">
    <property type="nucleotide sequence ID" value="NZ_JAUUUU010000001.1"/>
</dbReference>
<dbReference type="Pfam" id="PF00565">
    <property type="entry name" value="SNase"/>
    <property type="match status" value="1"/>
</dbReference>
<reference evidence="6" key="2">
    <citation type="submission" date="2023-08" db="EMBL/GenBank/DDBJ databases">
        <authorList>
            <person name="Luo J."/>
        </authorList>
    </citation>
    <scope>NUCLEOTIDE SEQUENCE</scope>
    <source>
        <strain evidence="6">DSM 25064</strain>
    </source>
</reference>
<reference evidence="6" key="1">
    <citation type="journal article" date="2010" name="Int. J. Syst. Evol. Microbiol.">
        <title>Porticoccus litoralis gen. nov., sp. nov., a gammaproteobacterium isolated from the Yellow Sea.</title>
        <authorList>
            <person name="Oh H.M."/>
            <person name="Kim H."/>
            <person name="Kim K.M."/>
            <person name="Min G.S."/>
            <person name="Cho J.C."/>
        </authorList>
    </citation>
    <scope>NUCLEOTIDE SEQUENCE</scope>
    <source>
        <strain evidence="6">DSM 25064</strain>
    </source>
</reference>
<evidence type="ECO:0000256" key="3">
    <source>
        <dbReference type="ARBA" id="ARBA00022801"/>
    </source>
</evidence>
<keyword evidence="7" id="KW-1185">Reference proteome</keyword>
<keyword evidence="1" id="KW-0540">Nuclease</keyword>
<dbReference type="SMART" id="SM00318">
    <property type="entry name" value="SNc"/>
    <property type="match status" value="1"/>
</dbReference>
<protein>
    <submittedName>
        <fullName evidence="6">Thermonuclease family protein</fullName>
    </submittedName>
</protein>
<dbReference type="InterPro" id="IPR035437">
    <property type="entry name" value="SNase_OB-fold_sf"/>
</dbReference>
<dbReference type="SUPFAM" id="SSF50199">
    <property type="entry name" value="Staphylococcal nuclease"/>
    <property type="match status" value="1"/>
</dbReference>
<sequence length="274" mass="30587">MQLAFRGGQNALPAKARSAFFVVRFFALLPFVFFGSAWAGVTCEPVGPLEPVSVYHVYDGDTLKLDDGRKLRLIGVNATEMGRDGRPDQPLAKAATRLVEEFVRHSGQVMISVDKQAKDRYGRTLAHVFNTRGESLEQQLLEQGLAYHVAVPPNLTQAECLASAEARARSAGLGLWSAAGIAPVSASGIATGGFQRVQGKVTAIKLGKKSWRLELDNRLVAITYPEHWYRFDRNWYQSLQGRFIEVQGWVYRAGKENQKEWRMKVETQYGIEVK</sequence>
<feature type="transmembrane region" description="Helical" evidence="4">
    <location>
        <begin position="21"/>
        <end position="41"/>
    </location>
</feature>
<keyword evidence="4" id="KW-0812">Transmembrane</keyword>
<comment type="caution">
    <text evidence="6">The sequence shown here is derived from an EMBL/GenBank/DDBJ whole genome shotgun (WGS) entry which is preliminary data.</text>
</comment>
<dbReference type="GO" id="GO:0004519">
    <property type="term" value="F:endonuclease activity"/>
    <property type="evidence" value="ECO:0007669"/>
    <property type="project" value="UniProtKB-KW"/>
</dbReference>
<evidence type="ECO:0000256" key="1">
    <source>
        <dbReference type="ARBA" id="ARBA00022722"/>
    </source>
</evidence>
<dbReference type="Proteomes" id="UP001178354">
    <property type="component" value="Unassembled WGS sequence"/>
</dbReference>
<dbReference type="PROSITE" id="PS01284">
    <property type="entry name" value="TNASE_2"/>
    <property type="match status" value="1"/>
</dbReference>
<dbReference type="AlphaFoldDB" id="A0AAW8B1F1"/>
<keyword evidence="4" id="KW-1133">Transmembrane helix</keyword>
<keyword evidence="2" id="KW-0255">Endonuclease</keyword>
<proteinExistence type="predicted"/>
<keyword evidence="4" id="KW-0472">Membrane</keyword>
<dbReference type="PROSITE" id="PS50830">
    <property type="entry name" value="TNASE_3"/>
    <property type="match status" value="1"/>
</dbReference>
<dbReference type="EMBL" id="JAUUUU010000001">
    <property type="protein sequence ID" value="MDP1519609.1"/>
    <property type="molecule type" value="Genomic_DNA"/>
</dbReference>
<dbReference type="GO" id="GO:0016787">
    <property type="term" value="F:hydrolase activity"/>
    <property type="evidence" value="ECO:0007669"/>
    <property type="project" value="UniProtKB-KW"/>
</dbReference>
<evidence type="ECO:0000313" key="7">
    <source>
        <dbReference type="Proteomes" id="UP001178354"/>
    </source>
</evidence>
<evidence type="ECO:0000313" key="6">
    <source>
        <dbReference type="EMBL" id="MDP1519609.1"/>
    </source>
</evidence>
<keyword evidence="3" id="KW-0378">Hydrolase</keyword>
<dbReference type="InterPro" id="IPR002071">
    <property type="entry name" value="Thermonucl_AS"/>
</dbReference>
<dbReference type="PANTHER" id="PTHR12302">
    <property type="entry name" value="EBNA2 BINDING PROTEIN P100"/>
    <property type="match status" value="1"/>
</dbReference>
<dbReference type="InterPro" id="IPR016071">
    <property type="entry name" value="Staphylococal_nuclease_OB-fold"/>
</dbReference>